<keyword evidence="3" id="KW-1185">Reference proteome</keyword>
<dbReference type="EMBL" id="BNDY01000009">
    <property type="protein sequence ID" value="GHI38965.1"/>
    <property type="molecule type" value="Genomic_DNA"/>
</dbReference>
<proteinExistence type="predicted"/>
<evidence type="ECO:0000313" key="2">
    <source>
        <dbReference type="EMBL" id="GHI38965.1"/>
    </source>
</evidence>
<accession>A0ABQ3QNY3</accession>
<sequence>MLDGVPDNTLNGKGSPDAQKTHQGARPGCIAAIAVFRIPPRVECTPQPWRRRPSLDCKGTQHMFSRQKIATVSGLIGSLAVICVGATQAHAEPPKPKGECKTSAAGETTCIHKSETVHIDKKNGSYSIKQTQECSTTDRPNLLMPGDTQVNQETMQVGPTVGCSNNAKLPKGVKVPHFEF</sequence>
<gene>
    <name evidence="2" type="ORF">Sviol_33730</name>
</gene>
<dbReference type="Proteomes" id="UP001050808">
    <property type="component" value="Unassembled WGS sequence"/>
</dbReference>
<evidence type="ECO:0000256" key="1">
    <source>
        <dbReference type="SAM" id="MobiDB-lite"/>
    </source>
</evidence>
<protein>
    <recommendedName>
        <fullName evidence="4">Secreted protein</fullName>
    </recommendedName>
</protein>
<evidence type="ECO:0000313" key="3">
    <source>
        <dbReference type="Proteomes" id="UP001050808"/>
    </source>
</evidence>
<comment type="caution">
    <text evidence="2">The sequence shown here is derived from an EMBL/GenBank/DDBJ whole genome shotgun (WGS) entry which is preliminary data.</text>
</comment>
<reference evidence="2" key="1">
    <citation type="submission" date="2024-05" db="EMBL/GenBank/DDBJ databases">
        <title>Whole genome shotgun sequence of Streptomyces violascens NBRC 12920.</title>
        <authorList>
            <person name="Komaki H."/>
            <person name="Tamura T."/>
        </authorList>
    </citation>
    <scope>NUCLEOTIDE SEQUENCE</scope>
    <source>
        <strain evidence="2">NBRC 12920</strain>
    </source>
</reference>
<name>A0ABQ3QNY3_9ACTN</name>
<organism evidence="2 3">
    <name type="scientific">Streptomyces violascens</name>
    <dbReference type="NCBI Taxonomy" id="67381"/>
    <lineage>
        <taxon>Bacteria</taxon>
        <taxon>Bacillati</taxon>
        <taxon>Actinomycetota</taxon>
        <taxon>Actinomycetes</taxon>
        <taxon>Kitasatosporales</taxon>
        <taxon>Streptomycetaceae</taxon>
        <taxon>Streptomyces</taxon>
    </lineage>
</organism>
<feature type="region of interest" description="Disordered" evidence="1">
    <location>
        <begin position="1"/>
        <end position="25"/>
    </location>
</feature>
<evidence type="ECO:0008006" key="4">
    <source>
        <dbReference type="Google" id="ProtNLM"/>
    </source>
</evidence>